<sequence length="74" mass="8049">MTTSDLQQWISTVLRLGLLFFCWPRDLPQFLASEVSSGFDSGFVVLLQFSAPELLSSLAAASMLGIEQLGLGLK</sequence>
<proteinExistence type="predicted"/>
<dbReference type="EMBL" id="BTGU01000098">
    <property type="protein sequence ID" value="GMN60330.1"/>
    <property type="molecule type" value="Genomic_DNA"/>
</dbReference>
<evidence type="ECO:0000313" key="2">
    <source>
        <dbReference type="Proteomes" id="UP001187192"/>
    </source>
</evidence>
<reference evidence="1" key="1">
    <citation type="submission" date="2023-07" db="EMBL/GenBank/DDBJ databases">
        <title>draft genome sequence of fig (Ficus carica).</title>
        <authorList>
            <person name="Takahashi T."/>
            <person name="Nishimura K."/>
        </authorList>
    </citation>
    <scope>NUCLEOTIDE SEQUENCE</scope>
</reference>
<protein>
    <submittedName>
        <fullName evidence="1">Uncharacterized protein</fullName>
    </submittedName>
</protein>
<name>A0AA88DRR0_FICCA</name>
<comment type="caution">
    <text evidence="1">The sequence shown here is derived from an EMBL/GenBank/DDBJ whole genome shotgun (WGS) entry which is preliminary data.</text>
</comment>
<organism evidence="1 2">
    <name type="scientific">Ficus carica</name>
    <name type="common">Common fig</name>
    <dbReference type="NCBI Taxonomy" id="3494"/>
    <lineage>
        <taxon>Eukaryota</taxon>
        <taxon>Viridiplantae</taxon>
        <taxon>Streptophyta</taxon>
        <taxon>Embryophyta</taxon>
        <taxon>Tracheophyta</taxon>
        <taxon>Spermatophyta</taxon>
        <taxon>Magnoliopsida</taxon>
        <taxon>eudicotyledons</taxon>
        <taxon>Gunneridae</taxon>
        <taxon>Pentapetalae</taxon>
        <taxon>rosids</taxon>
        <taxon>fabids</taxon>
        <taxon>Rosales</taxon>
        <taxon>Moraceae</taxon>
        <taxon>Ficeae</taxon>
        <taxon>Ficus</taxon>
    </lineage>
</organism>
<accession>A0AA88DRR0</accession>
<dbReference type="AlphaFoldDB" id="A0AA88DRR0"/>
<dbReference type="Proteomes" id="UP001187192">
    <property type="component" value="Unassembled WGS sequence"/>
</dbReference>
<gene>
    <name evidence="1" type="ORF">TIFTF001_029422</name>
</gene>
<keyword evidence="2" id="KW-1185">Reference proteome</keyword>
<evidence type="ECO:0000313" key="1">
    <source>
        <dbReference type="EMBL" id="GMN60330.1"/>
    </source>
</evidence>